<accession>A0ABR0EEQ3</accession>
<keyword evidence="5" id="KW-1185">Reference proteome</keyword>
<dbReference type="PANTHER" id="PTHR15830:SF10">
    <property type="entry name" value="TELOMERE LENGTH REGULATION PROTEIN TEL2 HOMOLOG"/>
    <property type="match status" value="1"/>
</dbReference>
<feature type="compositionally biased region" description="Basic and acidic residues" evidence="2">
    <location>
        <begin position="32"/>
        <end position="45"/>
    </location>
</feature>
<evidence type="ECO:0000259" key="3">
    <source>
        <dbReference type="Pfam" id="PF10193"/>
    </source>
</evidence>
<protein>
    <recommendedName>
        <fullName evidence="3">Telomere length regulation protein conserved domain-containing protein</fullName>
    </recommendedName>
</protein>
<dbReference type="Pfam" id="PF10193">
    <property type="entry name" value="Telomere_reg-2"/>
    <property type="match status" value="1"/>
</dbReference>
<feature type="compositionally biased region" description="Polar residues" evidence="2">
    <location>
        <begin position="21"/>
        <end position="31"/>
    </location>
</feature>
<dbReference type="InterPro" id="IPR051970">
    <property type="entry name" value="TEL2_Regulation"/>
</dbReference>
<feature type="region of interest" description="Disordered" evidence="2">
    <location>
        <begin position="561"/>
        <end position="623"/>
    </location>
</feature>
<comment type="caution">
    <text evidence="4">The sequence shown here is derived from an EMBL/GenBank/DDBJ whole genome shotgun (WGS) entry which is preliminary data.</text>
</comment>
<comment type="similarity">
    <text evidence="1">Belongs to the TEL2 family.</text>
</comment>
<name>A0ABR0EEQ3_ZASCE</name>
<dbReference type="EMBL" id="JAXOVC010000007">
    <property type="protein sequence ID" value="KAK4499553.1"/>
    <property type="molecule type" value="Genomic_DNA"/>
</dbReference>
<sequence length="1004" mass="110249">MADFMTAVKTVHKTAEKTEDSSLTAISSQPVQDEKSAPKARAGVDDVEKTPFASVATPEDALQYLRSQPDADGLIKVLHRLNKRHGFSDDFDLRAPGPLQAQIINALVAAILPAFWPVVEQNDKSLLVSCLRTAAGANALVARAKLLCDNLSRSKSEDVDHQELAVILSAISEAFKSDNIAFTVWSGLVEAVESDVKRQLAWKDFVGLVASGKLVATVARAEDFLTAKGGSQSASSLASGAMCSAWLGRNIAVFLQQSKKDDENMTNSYTAAALLLSKSFGLGYGVSLVKGFFMSLISHSPGEVEAIGRLDQLLTVLPTYTKRQLLETKLRWLSEITDEISTSKASDLNSKLQVGGTASLIDLVVKSDTFMQQHLVQFLADPVASTLTNSIRRACIAALAKAAPNELETLLERLMSTFGEKVFIDHAPIVQQEGIAQTLLLAAGQIHRTSPMALLMTARSSGHMQSVSNRLHSSNQKARWLGMVVGTSLSTLVDKAESRLSFGTDEMVTEEAKWYQGLVKLEDKVGTVADFRKLLETGRAVIKRPRKAPTKFEHQKLPIINGKQTFGPPKPPVPVQTEVIGDKVTEIEDDEEDEDDDLKPYAKPDSDPEDSDEDATLVNRNKPRPPVYIRDLMRMLKEDQDHDKFQMAIKHAPALIRRKSNFGGEVKDHAEELALMLCDLRDPFETQSFDELKLQALIAVLLSDVKTMGPWLSRQAFAGEYSLSQRCIMLSAIGLGGRELAGYKEDELNPALPENTTSFPSKRLPDRLHAIYSPTNSSVKRLESASKNVEHQLIKPLALSAADKTTSHLDAVKVRTFSSRMEVERTKRKPAANQLAKVLGESFFFPLMTRYQQELAAYGSGSVFVSAPFVLVTFLKTLALLFHAAGPATLNLPEITTAFWDLLLSLRVQAISDISVLEAVLFSLLTLLEINADFKQRLVQETPKQLTETQQWVELVFEKTGGGNLVTEGSDEEARVRTLAAGVLMKTREIIEAYQKMLVGNTYG</sequence>
<feature type="compositionally biased region" description="Acidic residues" evidence="2">
    <location>
        <begin position="587"/>
        <end position="597"/>
    </location>
</feature>
<dbReference type="Proteomes" id="UP001305779">
    <property type="component" value="Unassembled WGS sequence"/>
</dbReference>
<dbReference type="InterPro" id="IPR019337">
    <property type="entry name" value="Telomere_length_regulation_dom"/>
</dbReference>
<evidence type="ECO:0000256" key="1">
    <source>
        <dbReference type="ARBA" id="ARBA00006133"/>
    </source>
</evidence>
<proteinExistence type="inferred from homology"/>
<feature type="domain" description="Telomere length regulation protein conserved" evidence="3">
    <location>
        <begin position="626"/>
        <end position="736"/>
    </location>
</feature>
<organism evidence="4 5">
    <name type="scientific">Zasmidium cellare</name>
    <name type="common">Wine cellar mold</name>
    <name type="synonym">Racodium cellare</name>
    <dbReference type="NCBI Taxonomy" id="395010"/>
    <lineage>
        <taxon>Eukaryota</taxon>
        <taxon>Fungi</taxon>
        <taxon>Dikarya</taxon>
        <taxon>Ascomycota</taxon>
        <taxon>Pezizomycotina</taxon>
        <taxon>Dothideomycetes</taxon>
        <taxon>Dothideomycetidae</taxon>
        <taxon>Mycosphaerellales</taxon>
        <taxon>Mycosphaerellaceae</taxon>
        <taxon>Zasmidium</taxon>
    </lineage>
</organism>
<evidence type="ECO:0000256" key="2">
    <source>
        <dbReference type="SAM" id="MobiDB-lite"/>
    </source>
</evidence>
<gene>
    <name evidence="4" type="ORF">PRZ48_010069</name>
</gene>
<evidence type="ECO:0000313" key="4">
    <source>
        <dbReference type="EMBL" id="KAK4499553.1"/>
    </source>
</evidence>
<dbReference type="PANTHER" id="PTHR15830">
    <property type="entry name" value="TELOMERE LENGTH REGULATION PROTEIN TEL2 FAMILY MEMBER"/>
    <property type="match status" value="1"/>
</dbReference>
<evidence type="ECO:0000313" key="5">
    <source>
        <dbReference type="Proteomes" id="UP001305779"/>
    </source>
</evidence>
<reference evidence="4 5" key="1">
    <citation type="journal article" date="2023" name="G3 (Bethesda)">
        <title>A chromosome-level genome assembly of Zasmidium syzygii isolated from banana leaves.</title>
        <authorList>
            <person name="van Westerhoven A.C."/>
            <person name="Mehrabi R."/>
            <person name="Talebi R."/>
            <person name="Steentjes M.B.F."/>
            <person name="Corcolon B."/>
            <person name="Chong P.A."/>
            <person name="Kema G.H.J."/>
            <person name="Seidl M.F."/>
        </authorList>
    </citation>
    <scope>NUCLEOTIDE SEQUENCE [LARGE SCALE GENOMIC DNA]</scope>
    <source>
        <strain evidence="4 5">P124</strain>
    </source>
</reference>
<feature type="region of interest" description="Disordered" evidence="2">
    <location>
        <begin position="12"/>
        <end position="45"/>
    </location>
</feature>
<dbReference type="InterPro" id="IPR038528">
    <property type="entry name" value="TEL2_C_sf"/>
</dbReference>
<dbReference type="Gene3D" id="1.25.40.720">
    <property type="entry name" value="Telomere length regulation protein 2, C-terminal domain"/>
    <property type="match status" value="2"/>
</dbReference>